<dbReference type="AlphaFoldDB" id="A0A8J5JG56"/>
<feature type="region of interest" description="Disordered" evidence="1">
    <location>
        <begin position="1"/>
        <end position="30"/>
    </location>
</feature>
<name>A0A8J5JG56_HOMAM</name>
<dbReference type="EMBL" id="JAHLQT010037402">
    <property type="protein sequence ID" value="KAG7157577.1"/>
    <property type="molecule type" value="Genomic_DNA"/>
</dbReference>
<reference evidence="2" key="1">
    <citation type="journal article" date="2021" name="Sci. Adv.">
        <title>The American lobster genome reveals insights on longevity, neural, and immune adaptations.</title>
        <authorList>
            <person name="Polinski J.M."/>
            <person name="Zimin A.V."/>
            <person name="Clark K.F."/>
            <person name="Kohn A.B."/>
            <person name="Sadowski N."/>
            <person name="Timp W."/>
            <person name="Ptitsyn A."/>
            <person name="Khanna P."/>
            <person name="Romanova D.Y."/>
            <person name="Williams P."/>
            <person name="Greenwood S.J."/>
            <person name="Moroz L.L."/>
            <person name="Walt D.R."/>
            <person name="Bodnar A.G."/>
        </authorList>
    </citation>
    <scope>NUCLEOTIDE SEQUENCE</scope>
    <source>
        <strain evidence="2">GMGI-L3</strain>
    </source>
</reference>
<evidence type="ECO:0000256" key="1">
    <source>
        <dbReference type="SAM" id="MobiDB-lite"/>
    </source>
</evidence>
<feature type="compositionally biased region" description="Low complexity" evidence="1">
    <location>
        <begin position="1"/>
        <end position="23"/>
    </location>
</feature>
<evidence type="ECO:0000313" key="2">
    <source>
        <dbReference type="EMBL" id="KAG7157577.1"/>
    </source>
</evidence>
<accession>A0A8J5JG56</accession>
<evidence type="ECO:0000313" key="3">
    <source>
        <dbReference type="Proteomes" id="UP000747542"/>
    </source>
</evidence>
<dbReference type="Proteomes" id="UP000747542">
    <property type="component" value="Unassembled WGS sequence"/>
</dbReference>
<comment type="caution">
    <text evidence="2">The sequence shown here is derived from an EMBL/GenBank/DDBJ whole genome shotgun (WGS) entry which is preliminary data.</text>
</comment>
<organism evidence="2 3">
    <name type="scientific">Homarus americanus</name>
    <name type="common">American lobster</name>
    <dbReference type="NCBI Taxonomy" id="6706"/>
    <lineage>
        <taxon>Eukaryota</taxon>
        <taxon>Metazoa</taxon>
        <taxon>Ecdysozoa</taxon>
        <taxon>Arthropoda</taxon>
        <taxon>Crustacea</taxon>
        <taxon>Multicrustacea</taxon>
        <taxon>Malacostraca</taxon>
        <taxon>Eumalacostraca</taxon>
        <taxon>Eucarida</taxon>
        <taxon>Decapoda</taxon>
        <taxon>Pleocyemata</taxon>
        <taxon>Astacidea</taxon>
        <taxon>Nephropoidea</taxon>
        <taxon>Nephropidae</taxon>
        <taxon>Homarus</taxon>
    </lineage>
</organism>
<gene>
    <name evidence="2" type="primary">Crz-L1</name>
    <name evidence="2" type="ORF">Hamer_G019213</name>
</gene>
<sequence>MWPSSQSQLLESLSPPSAAATSSSPPPPAANNTRSCLFPHFEVMLAVMCLALAPTLAQITFSRSWVPQGKRSGGITGPLVTPGGGSDRGADPCKDVRLATLTQVASHLATRWMAPSISPRRCYSGSSTQTRTLWQGDEECLKQYSSSE</sequence>
<protein>
    <submittedName>
        <fullName evidence="2">Putative adipokinetic hormone corazonin-like 1</fullName>
    </submittedName>
</protein>
<proteinExistence type="predicted"/>
<keyword evidence="3" id="KW-1185">Reference proteome</keyword>